<keyword evidence="3 6" id="KW-0713">Self-incompatibility</keyword>
<comment type="caution">
    <text evidence="7">The sequence shown here is derived from an EMBL/GenBank/DDBJ whole genome shotgun (WGS) entry which is preliminary data.</text>
</comment>
<dbReference type="EMBL" id="JANJYI010000006">
    <property type="protein sequence ID" value="KAK2644704.1"/>
    <property type="molecule type" value="Genomic_DNA"/>
</dbReference>
<proteinExistence type="inferred from homology"/>
<evidence type="ECO:0000256" key="4">
    <source>
        <dbReference type="ARBA" id="ARBA00022525"/>
    </source>
</evidence>
<feature type="signal peptide" evidence="6">
    <location>
        <begin position="1"/>
        <end position="24"/>
    </location>
</feature>
<sequence length="167" mass="19927">MRNPNQSLVQQLLLIIQIILLSSSMNTKNFVEARFYQNDATVKIYNDLGPDTTIMINCYSKKDDLGTHYLKYKQHFDWSFGLSIFGNTKYRCNVYWNNKKNENFYPFDMLRTNNGARGYRDYDLCEPCAWRIMNDGAYRYNNKLNFETWDKRVLYELRSGRIEESLG</sequence>
<evidence type="ECO:0000256" key="3">
    <source>
        <dbReference type="ARBA" id="ARBA00022471"/>
    </source>
</evidence>
<dbReference type="GO" id="GO:0060320">
    <property type="term" value="P:rejection of self pollen"/>
    <property type="evidence" value="ECO:0007669"/>
    <property type="project" value="UniProtKB-KW"/>
</dbReference>
<organism evidence="7 8">
    <name type="scientific">Dipteronia dyeriana</name>
    <dbReference type="NCBI Taxonomy" id="168575"/>
    <lineage>
        <taxon>Eukaryota</taxon>
        <taxon>Viridiplantae</taxon>
        <taxon>Streptophyta</taxon>
        <taxon>Embryophyta</taxon>
        <taxon>Tracheophyta</taxon>
        <taxon>Spermatophyta</taxon>
        <taxon>Magnoliopsida</taxon>
        <taxon>eudicotyledons</taxon>
        <taxon>Gunneridae</taxon>
        <taxon>Pentapetalae</taxon>
        <taxon>rosids</taxon>
        <taxon>malvids</taxon>
        <taxon>Sapindales</taxon>
        <taxon>Sapindaceae</taxon>
        <taxon>Hippocastanoideae</taxon>
        <taxon>Acereae</taxon>
        <taxon>Dipteronia</taxon>
    </lineage>
</organism>
<dbReference type="PANTHER" id="PTHR31232:SF133">
    <property type="entry name" value="S-PROTEIN HOMOLOG"/>
    <property type="match status" value="1"/>
</dbReference>
<evidence type="ECO:0000256" key="2">
    <source>
        <dbReference type="ARBA" id="ARBA00005581"/>
    </source>
</evidence>
<dbReference type="AlphaFoldDB" id="A0AAD9TZP6"/>
<evidence type="ECO:0000256" key="5">
    <source>
        <dbReference type="ARBA" id="ARBA00022729"/>
    </source>
</evidence>
<dbReference type="InterPro" id="IPR010264">
    <property type="entry name" value="Self-incomp_S1"/>
</dbReference>
<protein>
    <recommendedName>
        <fullName evidence="6">S-protein homolog</fullName>
    </recommendedName>
</protein>
<reference evidence="7" key="1">
    <citation type="journal article" date="2023" name="Plant J.">
        <title>Genome sequences and population genomics provide insights into the demographic history, inbreeding, and mutation load of two 'living fossil' tree species of Dipteronia.</title>
        <authorList>
            <person name="Feng Y."/>
            <person name="Comes H.P."/>
            <person name="Chen J."/>
            <person name="Zhu S."/>
            <person name="Lu R."/>
            <person name="Zhang X."/>
            <person name="Li P."/>
            <person name="Qiu J."/>
            <person name="Olsen K.M."/>
            <person name="Qiu Y."/>
        </authorList>
    </citation>
    <scope>NUCLEOTIDE SEQUENCE</scope>
    <source>
        <strain evidence="7">KIB01</strain>
    </source>
</reference>
<dbReference type="Proteomes" id="UP001280121">
    <property type="component" value="Unassembled WGS sequence"/>
</dbReference>
<keyword evidence="5 6" id="KW-0732">Signal</keyword>
<dbReference type="GO" id="GO:0005576">
    <property type="term" value="C:extracellular region"/>
    <property type="evidence" value="ECO:0007669"/>
    <property type="project" value="UniProtKB-SubCell"/>
</dbReference>
<evidence type="ECO:0000313" key="8">
    <source>
        <dbReference type="Proteomes" id="UP001280121"/>
    </source>
</evidence>
<dbReference type="PANTHER" id="PTHR31232">
    <property type="match status" value="1"/>
</dbReference>
<comment type="subcellular location">
    <subcellularLocation>
        <location evidence="1 6">Secreted</location>
    </subcellularLocation>
</comment>
<keyword evidence="8" id="KW-1185">Reference proteome</keyword>
<keyword evidence="4 6" id="KW-0964">Secreted</keyword>
<comment type="similarity">
    <text evidence="2 6">Belongs to the plant self-incompatibility (S1) protein family.</text>
</comment>
<evidence type="ECO:0000313" key="7">
    <source>
        <dbReference type="EMBL" id="KAK2644704.1"/>
    </source>
</evidence>
<dbReference type="Pfam" id="PF05938">
    <property type="entry name" value="Self-incomp_S1"/>
    <property type="match status" value="1"/>
</dbReference>
<feature type="chain" id="PRO_5041775439" description="S-protein homolog" evidence="6">
    <location>
        <begin position="25"/>
        <end position="167"/>
    </location>
</feature>
<evidence type="ECO:0000256" key="1">
    <source>
        <dbReference type="ARBA" id="ARBA00004613"/>
    </source>
</evidence>
<name>A0AAD9TZP6_9ROSI</name>
<evidence type="ECO:0000256" key="6">
    <source>
        <dbReference type="RuleBase" id="RU367044"/>
    </source>
</evidence>
<accession>A0AAD9TZP6</accession>
<gene>
    <name evidence="7" type="ORF">Ddye_019899</name>
</gene>